<evidence type="ECO:0000313" key="1">
    <source>
        <dbReference type="EMBL" id="GGG23331.1"/>
    </source>
</evidence>
<proteinExistence type="predicted"/>
<accession>A0ABQ1WBE1</accession>
<comment type="caution">
    <text evidence="1">The sequence shown here is derived from an EMBL/GenBank/DDBJ whole genome shotgun (WGS) entry which is preliminary data.</text>
</comment>
<name>A0ABQ1WBE1_9FLAO</name>
<dbReference type="EMBL" id="BMIX01000001">
    <property type="protein sequence ID" value="GGG23331.1"/>
    <property type="molecule type" value="Genomic_DNA"/>
</dbReference>
<organism evidence="1 2">
    <name type="scientific">Christiangramia forsetii</name>
    <dbReference type="NCBI Taxonomy" id="411153"/>
    <lineage>
        <taxon>Bacteria</taxon>
        <taxon>Pseudomonadati</taxon>
        <taxon>Bacteroidota</taxon>
        <taxon>Flavobacteriia</taxon>
        <taxon>Flavobacteriales</taxon>
        <taxon>Flavobacteriaceae</taxon>
        <taxon>Christiangramia</taxon>
    </lineage>
</organism>
<dbReference type="RefSeq" id="WP_011710437.1">
    <property type="nucleotide sequence ID" value="NZ_BMIX01000001.1"/>
</dbReference>
<evidence type="ECO:0000313" key="2">
    <source>
        <dbReference type="Proteomes" id="UP000605733"/>
    </source>
</evidence>
<protein>
    <submittedName>
        <fullName evidence="1">Uncharacterized protein</fullName>
    </submittedName>
</protein>
<sequence length="91" mass="10667">MNKIINLNGNAVELAQVKSISVNEYFDVEPKTNQLKIEFKGRKEYIFNPGIKEWELNTFNDVLLVDYPDGQTAIENYLQIMEIWEEALQKE</sequence>
<keyword evidence="2" id="KW-1185">Reference proteome</keyword>
<dbReference type="Proteomes" id="UP000605733">
    <property type="component" value="Unassembled WGS sequence"/>
</dbReference>
<reference evidence="2" key="1">
    <citation type="journal article" date="2019" name="Int. J. Syst. Evol. Microbiol.">
        <title>The Global Catalogue of Microorganisms (GCM) 10K type strain sequencing project: providing services to taxonomists for standard genome sequencing and annotation.</title>
        <authorList>
            <consortium name="The Broad Institute Genomics Platform"/>
            <consortium name="The Broad Institute Genome Sequencing Center for Infectious Disease"/>
            <person name="Wu L."/>
            <person name="Ma J."/>
        </authorList>
    </citation>
    <scope>NUCLEOTIDE SEQUENCE [LARGE SCALE GENOMIC DNA]</scope>
    <source>
        <strain evidence="2">CGMCC 1.15422</strain>
    </source>
</reference>
<gene>
    <name evidence="1" type="ORF">GCM10011532_03080</name>
</gene>